<dbReference type="SMART" id="SM00368">
    <property type="entry name" value="LRR_RI"/>
    <property type="match status" value="2"/>
</dbReference>
<evidence type="ECO:0000313" key="3">
    <source>
        <dbReference type="Proteomes" id="UP001233999"/>
    </source>
</evidence>
<accession>A0AAD7ZYK9</accession>
<dbReference type="AlphaFoldDB" id="A0AAD7ZYK9"/>
<protein>
    <submittedName>
        <fullName evidence="2">Uncharacterized protein</fullName>
    </submittedName>
</protein>
<comment type="caution">
    <text evidence="2">The sequence shown here is derived from an EMBL/GenBank/DDBJ whole genome shotgun (WGS) entry which is preliminary data.</text>
</comment>
<keyword evidence="1" id="KW-0677">Repeat</keyword>
<proteinExistence type="predicted"/>
<evidence type="ECO:0000313" key="2">
    <source>
        <dbReference type="EMBL" id="KAJ9589310.1"/>
    </source>
</evidence>
<dbReference type="Gene3D" id="3.80.10.10">
    <property type="entry name" value="Ribonuclease Inhibitor"/>
    <property type="match status" value="1"/>
</dbReference>
<dbReference type="InterPro" id="IPR001611">
    <property type="entry name" value="Leu-rich_rpt"/>
</dbReference>
<feature type="non-terminal residue" evidence="2">
    <location>
        <position position="164"/>
    </location>
</feature>
<dbReference type="PANTHER" id="PTHR24111">
    <property type="entry name" value="LEUCINE-RICH REPEAT-CONTAINING PROTEIN 34"/>
    <property type="match status" value="1"/>
</dbReference>
<dbReference type="InterPro" id="IPR052201">
    <property type="entry name" value="LRR-containing_regulator"/>
</dbReference>
<organism evidence="2 3">
    <name type="scientific">Diploptera punctata</name>
    <name type="common">Pacific beetle cockroach</name>
    <dbReference type="NCBI Taxonomy" id="6984"/>
    <lineage>
        <taxon>Eukaryota</taxon>
        <taxon>Metazoa</taxon>
        <taxon>Ecdysozoa</taxon>
        <taxon>Arthropoda</taxon>
        <taxon>Hexapoda</taxon>
        <taxon>Insecta</taxon>
        <taxon>Pterygota</taxon>
        <taxon>Neoptera</taxon>
        <taxon>Polyneoptera</taxon>
        <taxon>Dictyoptera</taxon>
        <taxon>Blattodea</taxon>
        <taxon>Blaberoidea</taxon>
        <taxon>Blaberidae</taxon>
        <taxon>Diplopterinae</taxon>
        <taxon>Diploptera</taxon>
    </lineage>
</organism>
<dbReference type="Proteomes" id="UP001233999">
    <property type="component" value="Unassembled WGS sequence"/>
</dbReference>
<gene>
    <name evidence="2" type="ORF">L9F63_017486</name>
</gene>
<name>A0AAD7ZYK9_DIPPU</name>
<keyword evidence="3" id="KW-1185">Reference proteome</keyword>
<reference evidence="2" key="2">
    <citation type="submission" date="2023-05" db="EMBL/GenBank/DDBJ databases">
        <authorList>
            <person name="Fouks B."/>
        </authorList>
    </citation>
    <scope>NUCLEOTIDE SEQUENCE</scope>
    <source>
        <strain evidence="2">Stay&amp;Tobe</strain>
        <tissue evidence="2">Testes</tissue>
    </source>
</reference>
<dbReference type="SUPFAM" id="SSF52047">
    <property type="entry name" value="RNI-like"/>
    <property type="match status" value="1"/>
</dbReference>
<dbReference type="Pfam" id="PF13516">
    <property type="entry name" value="LRR_6"/>
    <property type="match status" value="3"/>
</dbReference>
<feature type="non-terminal residue" evidence="2">
    <location>
        <position position="1"/>
    </location>
</feature>
<dbReference type="InterPro" id="IPR032675">
    <property type="entry name" value="LRR_dom_sf"/>
</dbReference>
<reference evidence="2" key="1">
    <citation type="journal article" date="2023" name="IScience">
        <title>Live-bearing cockroach genome reveals convergent evolutionary mechanisms linked to viviparity in insects and beyond.</title>
        <authorList>
            <person name="Fouks B."/>
            <person name="Harrison M.C."/>
            <person name="Mikhailova A.A."/>
            <person name="Marchal E."/>
            <person name="English S."/>
            <person name="Carruthers M."/>
            <person name="Jennings E.C."/>
            <person name="Chiamaka E.L."/>
            <person name="Frigard R.A."/>
            <person name="Pippel M."/>
            <person name="Attardo G.M."/>
            <person name="Benoit J.B."/>
            <person name="Bornberg-Bauer E."/>
            <person name="Tobe S.S."/>
        </authorList>
    </citation>
    <scope>NUCLEOTIDE SEQUENCE</scope>
    <source>
        <strain evidence="2">Stay&amp;Tobe</strain>
    </source>
</reference>
<dbReference type="PANTHER" id="PTHR24111:SF0">
    <property type="entry name" value="LEUCINE-RICH REPEAT-CONTAINING PROTEIN"/>
    <property type="match status" value="1"/>
</dbReference>
<evidence type="ECO:0000256" key="1">
    <source>
        <dbReference type="ARBA" id="ARBA00022737"/>
    </source>
</evidence>
<dbReference type="EMBL" id="JASPKZ010004952">
    <property type="protein sequence ID" value="KAJ9589310.1"/>
    <property type="molecule type" value="Genomic_DNA"/>
</dbReference>
<sequence length="164" mass="18962">RRLHDLDVTVLCDWLRYHPEVTAVDLSYNNITNEGLQILTQFLQEFQHVTRLNFMCNDISCQGIKCFAELAQKLTLLSLRVNGNHIGTEGGKYLAMYLEKNTVIHHLDMAETEQTASSLVYVLRVIQFVNRSLQFLDISRPIFKHRVQETDSLFIAECIADMLM</sequence>